<dbReference type="GO" id="GO:0008108">
    <property type="term" value="F:UDP-glucose:hexose-1-phosphate uridylyltransferase activity"/>
    <property type="evidence" value="ECO:0007669"/>
    <property type="project" value="InterPro"/>
</dbReference>
<evidence type="ECO:0000256" key="2">
    <source>
        <dbReference type="PIRSR" id="PIRSR000808-3"/>
    </source>
</evidence>
<dbReference type="PIRSF" id="PIRSF000808">
    <property type="entry name" value="GalT"/>
    <property type="match status" value="1"/>
</dbReference>
<feature type="binding site" evidence="3">
    <location>
        <position position="187"/>
    </location>
    <ligand>
        <name>Fe cation</name>
        <dbReference type="ChEBI" id="CHEBI:24875"/>
    </ligand>
</feature>
<keyword evidence="6" id="KW-1185">Reference proteome</keyword>
<evidence type="ECO:0000313" key="6">
    <source>
        <dbReference type="Proteomes" id="UP000218765"/>
    </source>
</evidence>
<comment type="cofactor">
    <cofactor evidence="2">
        <name>Zn(2+)</name>
        <dbReference type="ChEBI" id="CHEBI:29105"/>
    </cofactor>
    <text evidence="2">Binds 1 zinc ion per subunit.</text>
</comment>
<dbReference type="Pfam" id="PF16268">
    <property type="entry name" value="DUF4921"/>
    <property type="match status" value="1"/>
</dbReference>
<dbReference type="Gene3D" id="3.30.428.10">
    <property type="entry name" value="HIT-like"/>
    <property type="match status" value="2"/>
</dbReference>
<organism evidence="5 6">
    <name type="scientific">Thiohalobacter thiocyanaticus</name>
    <dbReference type="NCBI Taxonomy" id="585455"/>
    <lineage>
        <taxon>Bacteria</taxon>
        <taxon>Pseudomonadati</taxon>
        <taxon>Pseudomonadota</taxon>
        <taxon>Gammaproteobacteria</taxon>
        <taxon>Thiohalobacterales</taxon>
        <taxon>Thiohalobacteraceae</taxon>
        <taxon>Thiohalobacter</taxon>
    </lineage>
</organism>
<protein>
    <submittedName>
        <fullName evidence="5">Galactose-1-phosphate uridyl transferase</fullName>
    </submittedName>
</protein>
<dbReference type="InterPro" id="IPR001937">
    <property type="entry name" value="GalP_UDPtransf1"/>
</dbReference>
<dbReference type="RefSeq" id="WP_096365620.1">
    <property type="nucleotide sequence ID" value="NZ_AP018052.1"/>
</dbReference>
<feature type="binding site" evidence="2">
    <location>
        <position position="51"/>
    </location>
    <ligand>
        <name>Zn(2+)</name>
        <dbReference type="ChEBI" id="CHEBI:29105"/>
    </ligand>
</feature>
<dbReference type="PANTHER" id="PTHR42763:SF2">
    <property type="entry name" value="ADP-GLUCOSE PHOSPHORYLASE"/>
    <property type="match status" value="1"/>
</dbReference>
<dbReference type="SUPFAM" id="SSF54197">
    <property type="entry name" value="HIT-like"/>
    <property type="match status" value="2"/>
</dbReference>
<accession>A0A1Z4VQG9</accession>
<dbReference type="EMBL" id="AP018052">
    <property type="protein sequence ID" value="BAZ93568.1"/>
    <property type="molecule type" value="Genomic_DNA"/>
</dbReference>
<name>A0A1Z4VQG9_9GAMM</name>
<feature type="binding site" evidence="3">
    <location>
        <position position="321"/>
    </location>
    <ligand>
        <name>Fe cation</name>
        <dbReference type="ChEBI" id="CHEBI:24875"/>
    </ligand>
</feature>
<keyword evidence="3" id="KW-0408">Iron</keyword>
<sequence length="361" mass="40837">MSEEEQAPLREIRINPIVPSESVLVATARAMRPRKDEEPAPRDTRRHVERCPFCQGNEAMTPPTIMAVPSEENWQIRMVENLYPVLGETAGGGLTFGLQQAIDGYGRHEVIIDNAVHGIAIHEMTEEHLALLFGVYRDRMAQLYASDARIRYVLAFKNFGPAAGASIAHTHSQIIAMPVVPENLHNELLNSRAHHRKYHQCIFCSLIDEALTFEATIYDRVSGEIRRKINVGQYVVERGEHFIAIKPFASRYEWEVHILPLQHDSDFLNITDAQRADLARVMRRTMARLDAVVGGVQYNYFLHSLPRSEAYADCQSGFHWHLEICPRTSIPTGFELGSGLFVNTISPEDAAQQLREVTLES</sequence>
<dbReference type="Proteomes" id="UP000218765">
    <property type="component" value="Chromosome"/>
</dbReference>
<feature type="binding site" evidence="3">
    <location>
        <position position="303"/>
    </location>
    <ligand>
        <name>Fe cation</name>
        <dbReference type="ChEBI" id="CHEBI:24875"/>
    </ligand>
</feature>
<dbReference type="InterPro" id="IPR053177">
    <property type="entry name" value="ADP-glucose_phosphorylase"/>
</dbReference>
<dbReference type="InterPro" id="IPR036265">
    <property type="entry name" value="HIT-like_sf"/>
</dbReference>
<feature type="binding site" evidence="2">
    <location>
        <position position="117"/>
    </location>
    <ligand>
        <name>Zn(2+)</name>
        <dbReference type="ChEBI" id="CHEBI:29105"/>
    </ligand>
</feature>
<proteinExistence type="predicted"/>
<comment type="cofactor">
    <cofactor evidence="3">
        <name>Fe cation</name>
        <dbReference type="ChEBI" id="CHEBI:24875"/>
    </cofactor>
    <text evidence="3">Binds 1 Fe cation per subunit.</text>
</comment>
<feature type="binding site" evidence="2">
    <location>
        <position position="54"/>
    </location>
    <ligand>
        <name>Zn(2+)</name>
        <dbReference type="ChEBI" id="CHEBI:29105"/>
    </ligand>
</feature>
<reference evidence="5 6" key="1">
    <citation type="submission" date="2017-05" db="EMBL/GenBank/DDBJ databases">
        <title>Thiocyanate degradation by Thiohalobacter thiocyanaticus FOKN1.</title>
        <authorList>
            <person name="Oshiki M."/>
            <person name="Fukushima T."/>
            <person name="Kawano S."/>
            <person name="Nakagawa J."/>
        </authorList>
    </citation>
    <scope>NUCLEOTIDE SEQUENCE [LARGE SCALE GENOMIC DNA]</scope>
    <source>
        <strain evidence="5 6">FOKN1</strain>
    </source>
</reference>
<gene>
    <name evidence="5" type="ORF">FOKN1_1169</name>
</gene>
<dbReference type="AlphaFoldDB" id="A0A1Z4VQG9"/>
<evidence type="ECO:0000256" key="3">
    <source>
        <dbReference type="PIRSR" id="PIRSR000808-4"/>
    </source>
</evidence>
<dbReference type="GO" id="GO:0006012">
    <property type="term" value="P:galactose metabolic process"/>
    <property type="evidence" value="ECO:0007669"/>
    <property type="project" value="InterPro"/>
</dbReference>
<feature type="binding site" evidence="2">
    <location>
        <position position="169"/>
    </location>
    <ligand>
        <name>Zn(2+)</name>
        <dbReference type="ChEBI" id="CHEBI:29105"/>
    </ligand>
</feature>
<keyword evidence="5" id="KW-0808">Transferase</keyword>
<keyword evidence="2" id="KW-0862">Zinc</keyword>
<evidence type="ECO:0000313" key="5">
    <source>
        <dbReference type="EMBL" id="BAZ93568.1"/>
    </source>
</evidence>
<dbReference type="GO" id="GO:0008270">
    <property type="term" value="F:zinc ion binding"/>
    <property type="evidence" value="ECO:0007669"/>
    <property type="project" value="InterPro"/>
</dbReference>
<dbReference type="InterPro" id="IPR032576">
    <property type="entry name" value="DUF4921"/>
</dbReference>
<keyword evidence="2" id="KW-0479">Metal-binding</keyword>
<feature type="binding site" evidence="3">
    <location>
        <position position="319"/>
    </location>
    <ligand>
        <name>Fe cation</name>
        <dbReference type="ChEBI" id="CHEBI:24875"/>
    </ligand>
</feature>
<dbReference type="PANTHER" id="PTHR42763">
    <property type="entry name" value="ADP-GLUCOSE PHOSPHORYLASE"/>
    <property type="match status" value="1"/>
</dbReference>
<feature type="domain" description="DUF4921" evidence="4">
    <location>
        <begin position="125"/>
        <end position="201"/>
    </location>
</feature>
<evidence type="ECO:0000259" key="4">
    <source>
        <dbReference type="Pfam" id="PF16268"/>
    </source>
</evidence>
<evidence type="ECO:0000256" key="1">
    <source>
        <dbReference type="PIRSR" id="PIRSR000808-1"/>
    </source>
</evidence>
<dbReference type="KEGG" id="ttc:FOKN1_1169"/>
<dbReference type="OrthoDB" id="9769064at2"/>
<feature type="active site" description="Tele-UMP-histidine intermediate" evidence="1">
    <location>
        <position position="171"/>
    </location>
</feature>